<gene>
    <name evidence="1" type="ORF">A3H53_01970</name>
</gene>
<evidence type="ECO:0000313" key="2">
    <source>
        <dbReference type="Proteomes" id="UP000176479"/>
    </source>
</evidence>
<proteinExistence type="predicted"/>
<protein>
    <recommendedName>
        <fullName evidence="3">AbiEi antitoxin C-terminal domain-containing protein</fullName>
    </recommendedName>
</protein>
<organism evidence="1 2">
    <name type="scientific">Candidatus Nomurabacteria bacterium RIFCSPLOWO2_02_FULL_40_10</name>
    <dbReference type="NCBI Taxonomy" id="1801786"/>
    <lineage>
        <taxon>Bacteria</taxon>
        <taxon>Candidatus Nomuraibacteriota</taxon>
    </lineage>
</organism>
<name>A0A1F6XW58_9BACT</name>
<accession>A0A1F6XW58</accession>
<evidence type="ECO:0000313" key="1">
    <source>
        <dbReference type="EMBL" id="OGI98360.1"/>
    </source>
</evidence>
<reference evidence="1 2" key="1">
    <citation type="journal article" date="2016" name="Nat. Commun.">
        <title>Thousands of microbial genomes shed light on interconnected biogeochemical processes in an aquifer system.</title>
        <authorList>
            <person name="Anantharaman K."/>
            <person name="Brown C.T."/>
            <person name="Hug L.A."/>
            <person name="Sharon I."/>
            <person name="Castelle C.J."/>
            <person name="Probst A.J."/>
            <person name="Thomas B.C."/>
            <person name="Singh A."/>
            <person name="Wilkins M.J."/>
            <person name="Karaoz U."/>
            <person name="Brodie E.L."/>
            <person name="Williams K.H."/>
            <person name="Hubbard S.S."/>
            <person name="Banfield J.F."/>
        </authorList>
    </citation>
    <scope>NUCLEOTIDE SEQUENCE [LARGE SCALE GENOMIC DNA]</scope>
</reference>
<comment type="caution">
    <text evidence="1">The sequence shown here is derived from an EMBL/GenBank/DDBJ whole genome shotgun (WGS) entry which is preliminary data.</text>
</comment>
<evidence type="ECO:0008006" key="3">
    <source>
        <dbReference type="Google" id="ProtNLM"/>
    </source>
</evidence>
<dbReference type="EMBL" id="MFVK01000036">
    <property type="protein sequence ID" value="OGI98360.1"/>
    <property type="molecule type" value="Genomic_DNA"/>
</dbReference>
<sequence>MNVIYTSKNNKIKQIVNSGQVIFCDTDLAVIWGIIKKNTLYTTIKRYTRQRLLEKVRQGIYSIKSPNALSPDAIGAKILHGYCYVSAETALERAGILKQKIRNITFVSGLSKKFSVGIHSFSSRQMKDVFLYNSIGVYTEGGINYACAERAVADLLYFNPKYYFDGSTSINWDKVKEIKKIIGY</sequence>
<dbReference type="AlphaFoldDB" id="A0A1F6XW58"/>
<dbReference type="Proteomes" id="UP000176479">
    <property type="component" value="Unassembled WGS sequence"/>
</dbReference>